<dbReference type="Proteomes" id="UP000373149">
    <property type="component" value="Unassembled WGS sequence"/>
</dbReference>
<evidence type="ECO:0000313" key="3">
    <source>
        <dbReference type="Proteomes" id="UP000373149"/>
    </source>
</evidence>
<dbReference type="Gene3D" id="3.40.190.10">
    <property type="entry name" value="Periplasmic binding protein-like II"/>
    <property type="match status" value="1"/>
</dbReference>
<feature type="chain" id="PRO_5024391365" evidence="1">
    <location>
        <begin position="35"/>
        <end position="555"/>
    </location>
</feature>
<organism evidence="2 3">
    <name type="scientific">Streptomyces acidicola</name>
    <dbReference type="NCBI Taxonomy" id="2596892"/>
    <lineage>
        <taxon>Bacteria</taxon>
        <taxon>Bacillati</taxon>
        <taxon>Actinomycetota</taxon>
        <taxon>Actinomycetes</taxon>
        <taxon>Kitasatosporales</taxon>
        <taxon>Streptomycetaceae</taxon>
        <taxon>Streptomyces</taxon>
    </lineage>
</organism>
<gene>
    <name evidence="2" type="ORF">FPZ41_18830</name>
</gene>
<comment type="caution">
    <text evidence="2">The sequence shown here is derived from an EMBL/GenBank/DDBJ whole genome shotgun (WGS) entry which is preliminary data.</text>
</comment>
<evidence type="ECO:0000256" key="1">
    <source>
        <dbReference type="SAM" id="SignalP"/>
    </source>
</evidence>
<reference evidence="2 3" key="1">
    <citation type="submission" date="2019-09" db="EMBL/GenBank/DDBJ databases">
        <authorList>
            <person name="Duangmal K."/>
            <person name="Teo W.F.A."/>
            <person name="Lipun K."/>
        </authorList>
    </citation>
    <scope>NUCLEOTIDE SEQUENCE [LARGE SCALE GENOMIC DNA]</scope>
    <source>
        <strain evidence="2 3">K1PN6</strain>
    </source>
</reference>
<dbReference type="InterPro" id="IPR006311">
    <property type="entry name" value="TAT_signal"/>
</dbReference>
<dbReference type="AlphaFoldDB" id="A0A5N8WWD3"/>
<keyword evidence="3" id="KW-1185">Reference proteome</keyword>
<name>A0A5N8WWD3_9ACTN</name>
<dbReference type="RefSeq" id="WP_152864110.1">
    <property type="nucleotide sequence ID" value="NZ_VMNX01000065.1"/>
</dbReference>
<dbReference type="EMBL" id="VMNX01000065">
    <property type="protein sequence ID" value="MPY50515.1"/>
    <property type="molecule type" value="Genomic_DNA"/>
</dbReference>
<keyword evidence="1" id="KW-0732">Signal</keyword>
<dbReference type="SUPFAM" id="SSF53850">
    <property type="entry name" value="Periplasmic binding protein-like II"/>
    <property type="match status" value="1"/>
</dbReference>
<evidence type="ECO:0000313" key="2">
    <source>
        <dbReference type="EMBL" id="MPY50515.1"/>
    </source>
</evidence>
<accession>A0A5N8WWD3</accession>
<feature type="signal peptide" evidence="1">
    <location>
        <begin position="1"/>
        <end position="34"/>
    </location>
</feature>
<proteinExistence type="predicted"/>
<dbReference type="PROSITE" id="PS51318">
    <property type="entry name" value="TAT"/>
    <property type="match status" value="1"/>
</dbReference>
<protein>
    <submittedName>
        <fullName evidence="2">Extracellular solute-binding protein</fullName>
    </submittedName>
</protein>
<dbReference type="PROSITE" id="PS51257">
    <property type="entry name" value="PROKAR_LIPOPROTEIN"/>
    <property type="match status" value="1"/>
</dbReference>
<sequence length="555" mass="59261">MSPQPSKPSMSRRTLLRSIAVGGAALAVPGTLTACSSGSDDGDVSNAGKKLAPWPAYVPFSGPKPDLAPTEEGVQAGYTAYPSDLVTAVPDKPGDGSTIRVMSVSFGVPPKPASANQFWAAVEKALGVKIEYAIISQTDYQKKMGTVMAGDAGDLPDIINVFSGFVLPRESQFVQRRAEDLTPFLSGDAVKAYPNLAGIPTHAWRDMGRIGGRIYGIPLERPLPGSTLWVNQGFFTDAGMKEGWTSEDFAAVAKKGTGGKKYALGAATGSVFGNGYHSAAHNAPQGWAVDKEGTFHSNFTDERYKAAVAYQAQLRKDGSYHPDATSLSQADLATLWLNGTVGSMQDGFGAYLPKFLDSEGLLTPAAALPYGVGGEPGGIVAARRSFGYTIVKKAKKDRVELLLRILNYLAAPFGSKEWELVHYGVEGTHFTRAKDGSPEPNELGKVENNTNLPLKYLAEGPQVLFVPGMPDAVRALHAWQQKTVPHAIRNARYGLQSRTYTAQGTTLDALMTDTATGIIAGRVPLSEYDAAVKKWRDRGGDRMAEEFAEDHAANS</sequence>